<dbReference type="Proteomes" id="UP000650081">
    <property type="component" value="Unassembled WGS sequence"/>
</dbReference>
<protein>
    <submittedName>
        <fullName evidence="2">Uncharacterized protein</fullName>
    </submittedName>
</protein>
<name>A0A923PNG6_9BACT</name>
<organism evidence="2 3">
    <name type="scientific">Neolewinella lacunae</name>
    <dbReference type="NCBI Taxonomy" id="1517758"/>
    <lineage>
        <taxon>Bacteria</taxon>
        <taxon>Pseudomonadati</taxon>
        <taxon>Bacteroidota</taxon>
        <taxon>Saprospiria</taxon>
        <taxon>Saprospirales</taxon>
        <taxon>Lewinellaceae</taxon>
        <taxon>Neolewinella</taxon>
    </lineage>
</organism>
<keyword evidence="1" id="KW-0732">Signal</keyword>
<sequence>MKQLVIGCLLSFLLLAQAAKNPLLLQWQQWANESFTELFCINKGLEDIPMCFGSCQLPALFQGMESDQGDDELQAVLPLATVLYCMLPSSQRENPVPNPVLVPQDNPVFVPSLIARHYVGTVFEPPIMG</sequence>
<feature type="chain" id="PRO_5037716423" evidence="1">
    <location>
        <begin position="19"/>
        <end position="129"/>
    </location>
</feature>
<gene>
    <name evidence="2" type="ORF">H9S92_10180</name>
</gene>
<evidence type="ECO:0000313" key="3">
    <source>
        <dbReference type="Proteomes" id="UP000650081"/>
    </source>
</evidence>
<accession>A0A923PNG6</accession>
<dbReference type="RefSeq" id="WP_187466605.1">
    <property type="nucleotide sequence ID" value="NZ_JACSIT010000100.1"/>
</dbReference>
<proteinExistence type="predicted"/>
<dbReference type="EMBL" id="JACSIT010000100">
    <property type="protein sequence ID" value="MBC6994534.1"/>
    <property type="molecule type" value="Genomic_DNA"/>
</dbReference>
<dbReference type="AlphaFoldDB" id="A0A923PNG6"/>
<evidence type="ECO:0000313" key="2">
    <source>
        <dbReference type="EMBL" id="MBC6994534.1"/>
    </source>
</evidence>
<reference evidence="2" key="1">
    <citation type="submission" date="2020-08" db="EMBL/GenBank/DDBJ databases">
        <title>Lewinella bacteria from marine environments.</title>
        <authorList>
            <person name="Zhong Y."/>
        </authorList>
    </citation>
    <scope>NUCLEOTIDE SEQUENCE</scope>
    <source>
        <strain evidence="2">KCTC 42187</strain>
    </source>
</reference>
<comment type="caution">
    <text evidence="2">The sequence shown here is derived from an EMBL/GenBank/DDBJ whole genome shotgun (WGS) entry which is preliminary data.</text>
</comment>
<feature type="signal peptide" evidence="1">
    <location>
        <begin position="1"/>
        <end position="18"/>
    </location>
</feature>
<evidence type="ECO:0000256" key="1">
    <source>
        <dbReference type="SAM" id="SignalP"/>
    </source>
</evidence>
<keyword evidence="3" id="KW-1185">Reference proteome</keyword>